<evidence type="ECO:0000256" key="1">
    <source>
        <dbReference type="SAM" id="Phobius"/>
    </source>
</evidence>
<sequence length="223" mass="22793">MVESLLLSWVLTVLFAVTAVWCAISATRPGLRPSDRLSSASHLAMSLLMIAMVWPWGMGVPATPQLVLFAATAVWFAALAVLRVPCAHGYGSPRLAHAHHAVMSVAMVWMVAAMPLLMLGAHDSGGGHHHHAAGAPASGVLAAPAAAAGPPAPVLLVSAVLGAFLVLSSVAWISTAVDTARHNLNTADATGAPADPRATRLAWDAACHGAMSIGMGAMLLAML</sequence>
<keyword evidence="1" id="KW-0472">Membrane</keyword>
<keyword evidence="1" id="KW-0812">Transmembrane</keyword>
<evidence type="ECO:0000313" key="3">
    <source>
        <dbReference type="Proteomes" id="UP001500483"/>
    </source>
</evidence>
<keyword evidence="1" id="KW-1133">Transmembrane helix</keyword>
<dbReference type="Pfam" id="PF17197">
    <property type="entry name" value="DUF5134"/>
    <property type="match status" value="1"/>
</dbReference>
<feature type="transmembrane region" description="Helical" evidence="1">
    <location>
        <begin position="154"/>
        <end position="173"/>
    </location>
</feature>
<feature type="transmembrane region" description="Helical" evidence="1">
    <location>
        <begin position="36"/>
        <end position="54"/>
    </location>
</feature>
<comment type="caution">
    <text evidence="2">The sequence shown here is derived from an EMBL/GenBank/DDBJ whole genome shotgun (WGS) entry which is preliminary data.</text>
</comment>
<feature type="transmembrane region" description="Helical" evidence="1">
    <location>
        <begin position="66"/>
        <end position="86"/>
    </location>
</feature>
<feature type="transmembrane region" description="Helical" evidence="1">
    <location>
        <begin position="6"/>
        <end position="24"/>
    </location>
</feature>
<feature type="transmembrane region" description="Helical" evidence="1">
    <location>
        <begin position="98"/>
        <end position="118"/>
    </location>
</feature>
<accession>A0ABP6S1L8</accession>
<dbReference type="RefSeq" id="WP_344931197.1">
    <property type="nucleotide sequence ID" value="NZ_BAAAYK010000038.1"/>
</dbReference>
<keyword evidence="3" id="KW-1185">Reference proteome</keyword>
<protein>
    <submittedName>
        <fullName evidence="2">DUF5134 domain-containing protein</fullName>
    </submittedName>
</protein>
<dbReference type="EMBL" id="BAAAYK010000038">
    <property type="protein sequence ID" value="GAA3365475.1"/>
    <property type="molecule type" value="Genomic_DNA"/>
</dbReference>
<proteinExistence type="predicted"/>
<dbReference type="Proteomes" id="UP001500483">
    <property type="component" value="Unassembled WGS sequence"/>
</dbReference>
<dbReference type="InterPro" id="IPR033458">
    <property type="entry name" value="DUF5134"/>
</dbReference>
<name>A0ABP6S1L8_9PSEU</name>
<organism evidence="2 3">
    <name type="scientific">Saccharopolyspora gregorii</name>
    <dbReference type="NCBI Taxonomy" id="33914"/>
    <lineage>
        <taxon>Bacteria</taxon>
        <taxon>Bacillati</taxon>
        <taxon>Actinomycetota</taxon>
        <taxon>Actinomycetes</taxon>
        <taxon>Pseudonocardiales</taxon>
        <taxon>Pseudonocardiaceae</taxon>
        <taxon>Saccharopolyspora</taxon>
    </lineage>
</organism>
<gene>
    <name evidence="2" type="ORF">GCM10020366_65530</name>
</gene>
<reference evidence="3" key="1">
    <citation type="journal article" date="2019" name="Int. J. Syst. Evol. Microbiol.">
        <title>The Global Catalogue of Microorganisms (GCM) 10K type strain sequencing project: providing services to taxonomists for standard genome sequencing and annotation.</title>
        <authorList>
            <consortium name="The Broad Institute Genomics Platform"/>
            <consortium name="The Broad Institute Genome Sequencing Center for Infectious Disease"/>
            <person name="Wu L."/>
            <person name="Ma J."/>
        </authorList>
    </citation>
    <scope>NUCLEOTIDE SEQUENCE [LARGE SCALE GENOMIC DNA]</scope>
    <source>
        <strain evidence="3">JCM 9687</strain>
    </source>
</reference>
<evidence type="ECO:0000313" key="2">
    <source>
        <dbReference type="EMBL" id="GAA3365475.1"/>
    </source>
</evidence>